<organism evidence="1 2">
    <name type="scientific">Mycobacterium riyadhense</name>
    <dbReference type="NCBI Taxonomy" id="486698"/>
    <lineage>
        <taxon>Bacteria</taxon>
        <taxon>Bacillati</taxon>
        <taxon>Actinomycetota</taxon>
        <taxon>Actinomycetes</taxon>
        <taxon>Mycobacteriales</taxon>
        <taxon>Mycobacteriaceae</taxon>
        <taxon>Mycobacterium</taxon>
    </lineage>
</organism>
<accession>A0A1X2BQZ7</accession>
<dbReference type="STRING" id="486698.AWC22_02240"/>
<reference evidence="1 2" key="1">
    <citation type="submission" date="2016-01" db="EMBL/GenBank/DDBJ databases">
        <title>The new phylogeny of the genus Mycobacterium.</title>
        <authorList>
            <person name="Tarcisio F."/>
            <person name="Conor M."/>
            <person name="Antonella G."/>
            <person name="Elisabetta G."/>
            <person name="Giulia F.S."/>
            <person name="Sara T."/>
            <person name="Anna F."/>
            <person name="Clotilde B."/>
            <person name="Roberto B."/>
            <person name="Veronica D.S."/>
            <person name="Fabio R."/>
            <person name="Monica P."/>
            <person name="Olivier J."/>
            <person name="Enrico T."/>
            <person name="Nicola S."/>
        </authorList>
    </citation>
    <scope>NUCLEOTIDE SEQUENCE [LARGE SCALE GENOMIC DNA]</scope>
    <source>
        <strain evidence="1 2">DSM 45176</strain>
    </source>
</reference>
<evidence type="ECO:0000313" key="2">
    <source>
        <dbReference type="Proteomes" id="UP000193087"/>
    </source>
</evidence>
<dbReference type="AlphaFoldDB" id="A0A1X2BQZ7"/>
<dbReference type="SUPFAM" id="SSF64005">
    <property type="entry name" value="Undecaprenyl diphosphate synthase"/>
    <property type="match status" value="1"/>
</dbReference>
<keyword evidence="2" id="KW-1185">Reference proteome</keyword>
<protein>
    <submittedName>
        <fullName evidence="1">Uncharacterized protein</fullName>
    </submittedName>
</protein>
<evidence type="ECO:0000313" key="1">
    <source>
        <dbReference type="EMBL" id="ORW66004.1"/>
    </source>
</evidence>
<dbReference type="InterPro" id="IPR036424">
    <property type="entry name" value="UPP_synth-like_sf"/>
</dbReference>
<dbReference type="EMBL" id="LQPQ01000191">
    <property type="protein sequence ID" value="ORW66004.1"/>
    <property type="molecule type" value="Genomic_DNA"/>
</dbReference>
<dbReference type="GO" id="GO:0016765">
    <property type="term" value="F:transferase activity, transferring alkyl or aryl (other than methyl) groups"/>
    <property type="evidence" value="ECO:0007669"/>
    <property type="project" value="InterPro"/>
</dbReference>
<gene>
    <name evidence="1" type="ORF">AWC22_02240</name>
</gene>
<proteinExistence type="predicted"/>
<name>A0A1X2BQZ7_9MYCO</name>
<sequence length="132" mass="14719">MNGFLPAVEHVVLLDEHGGAVGVADKGHRPHLGHPLHLAFASYVFAPDMRDPDLIIRTGGERRLSGCPIVFCGSRRTRSCWSAMYCGRTSAAAVWRLRWRTTRGANAGWADGPLPRVECGREQMLRTEHYCY</sequence>
<comment type="caution">
    <text evidence="1">The sequence shown here is derived from an EMBL/GenBank/DDBJ whole genome shotgun (WGS) entry which is preliminary data.</text>
</comment>
<dbReference type="Gene3D" id="3.40.1180.10">
    <property type="entry name" value="Decaprenyl diphosphate synthase-like"/>
    <property type="match status" value="1"/>
</dbReference>
<dbReference type="Proteomes" id="UP000193087">
    <property type="component" value="Unassembled WGS sequence"/>
</dbReference>